<dbReference type="InterPro" id="IPR001910">
    <property type="entry name" value="Inosine/uridine_hydrolase_dom"/>
</dbReference>
<evidence type="ECO:0000259" key="2">
    <source>
        <dbReference type="Pfam" id="PF01156"/>
    </source>
</evidence>
<accession>A0A7S0WFT4</accession>
<gene>
    <name evidence="3" type="ORF">POBO1169_LOCUS8232</name>
</gene>
<dbReference type="PANTHER" id="PTHR46190:SF1">
    <property type="entry name" value="SI:CH211-201H21.5"/>
    <property type="match status" value="1"/>
</dbReference>
<proteinExistence type="inferred from homology"/>
<dbReference type="GO" id="GO:0016799">
    <property type="term" value="F:hydrolase activity, hydrolyzing N-glycosyl compounds"/>
    <property type="evidence" value="ECO:0007669"/>
    <property type="project" value="InterPro"/>
</dbReference>
<feature type="domain" description="Inosine/uridine-preferring nucleoside hydrolase" evidence="2">
    <location>
        <begin position="19"/>
        <end position="314"/>
    </location>
</feature>
<protein>
    <recommendedName>
        <fullName evidence="2">Inosine/uridine-preferring nucleoside hydrolase domain-containing protein</fullName>
    </recommendedName>
</protein>
<evidence type="ECO:0000313" key="3">
    <source>
        <dbReference type="EMBL" id="CAD8665513.1"/>
    </source>
</evidence>
<dbReference type="SUPFAM" id="SSF53590">
    <property type="entry name" value="Nucleoside hydrolase"/>
    <property type="match status" value="1"/>
</dbReference>
<dbReference type="PANTHER" id="PTHR46190">
    <property type="entry name" value="SI:CH211-201H21.5-RELATED"/>
    <property type="match status" value="1"/>
</dbReference>
<dbReference type="EMBL" id="HBFA01015987">
    <property type="protein sequence ID" value="CAD8665513.1"/>
    <property type="molecule type" value="Transcribed_RNA"/>
</dbReference>
<name>A0A7S0WFT4_9CHLO</name>
<sequence>MTSVGVAANGSSGDGPCYVWLDVDCGVDDALGVMLGVRFNSAIVLGVSCVYGNVAVEQVGRNVARVLHVCERPDVPFYLGASKNILRQERVITDFHGTDGLGDAAAFEHGQHCPEPKPGSAVLHMIEAVNAHPKQVNVIATGPLTNIALACLLDTEFATNVASVVVMGGAVKSEGNTTPSGEYNMVCDPEAAHICLNSFDRMVLLPWELMERHQLDWPVVERWTSKSSPRSEFMRSILQKCIVAEKARGNRFIACDPIAVAVALNPRIATRKSLVHIAVELQGQLTRGQSVVDWQSILKQPSNVELVEEVDLVLFSHMMDEVTD</sequence>
<evidence type="ECO:0000256" key="1">
    <source>
        <dbReference type="ARBA" id="ARBA00009176"/>
    </source>
</evidence>
<comment type="similarity">
    <text evidence="1">Belongs to the IUNH family.</text>
</comment>
<organism evidence="3">
    <name type="scientific">Pyramimonas obovata</name>
    <dbReference type="NCBI Taxonomy" id="1411642"/>
    <lineage>
        <taxon>Eukaryota</taxon>
        <taxon>Viridiplantae</taxon>
        <taxon>Chlorophyta</taxon>
        <taxon>Pyramimonadophyceae</taxon>
        <taxon>Pyramimonadales</taxon>
        <taxon>Pyramimonadaceae</taxon>
        <taxon>Pyramimonas</taxon>
        <taxon>Pyramimonas incertae sedis</taxon>
    </lineage>
</organism>
<dbReference type="Pfam" id="PF01156">
    <property type="entry name" value="IU_nuc_hydro"/>
    <property type="match status" value="1"/>
</dbReference>
<dbReference type="Gene3D" id="3.90.245.10">
    <property type="entry name" value="Ribonucleoside hydrolase-like"/>
    <property type="match status" value="1"/>
</dbReference>
<dbReference type="InterPro" id="IPR052775">
    <property type="entry name" value="IUN_hydrolase"/>
</dbReference>
<reference evidence="3" key="1">
    <citation type="submission" date="2021-01" db="EMBL/GenBank/DDBJ databases">
        <authorList>
            <person name="Corre E."/>
            <person name="Pelletier E."/>
            <person name="Niang G."/>
            <person name="Scheremetjew M."/>
            <person name="Finn R."/>
            <person name="Kale V."/>
            <person name="Holt S."/>
            <person name="Cochrane G."/>
            <person name="Meng A."/>
            <person name="Brown T."/>
            <person name="Cohen L."/>
        </authorList>
    </citation>
    <scope>NUCLEOTIDE SEQUENCE</scope>
    <source>
        <strain evidence="3">CCMP722</strain>
    </source>
</reference>
<dbReference type="AlphaFoldDB" id="A0A7S0WFT4"/>
<dbReference type="InterPro" id="IPR036452">
    <property type="entry name" value="Ribo_hydro-like"/>
</dbReference>